<feature type="compositionally biased region" description="Low complexity" evidence="1">
    <location>
        <begin position="596"/>
        <end position="605"/>
    </location>
</feature>
<reference evidence="3" key="1">
    <citation type="journal article" date="2020" name="Microorganisms">
        <title>Isolation, Genomic and Metabolomic Characterization of Streptomyces tendae VITAKN with Quorum Sensing Inhibitory Activity from Southern India.</title>
        <authorList>
            <person name="Ishaque N.M."/>
            <person name="Burgsdorf I."/>
            <person name="Limlingan Malit J.J."/>
            <person name="Saha S."/>
            <person name="Teta R."/>
            <person name="Ewe D."/>
            <person name="Kannabiran K."/>
            <person name="Hrouzek P."/>
            <person name="Steindler L."/>
            <person name="Costantino V."/>
            <person name="Saurav K."/>
        </authorList>
    </citation>
    <scope>NUCLEOTIDE SEQUENCE</scope>
    <source>
        <strain evidence="3">VITAKN</strain>
    </source>
</reference>
<feature type="region of interest" description="Disordered" evidence="1">
    <location>
        <begin position="290"/>
        <end position="325"/>
    </location>
</feature>
<feature type="compositionally biased region" description="Low complexity" evidence="1">
    <location>
        <begin position="130"/>
        <end position="148"/>
    </location>
</feature>
<feature type="domain" description="BACON" evidence="2">
    <location>
        <begin position="436"/>
        <end position="499"/>
    </location>
</feature>
<sequence length="605" mass="63345">MRSSPETTTRTTGAHRAHREARDRAAARALAQPPVQRPPARYAAYDAYLDGLFTYCLSVLCDHDAATAALADVLALAERRGHRAPGSAADRRAWLYALARWSCLRKLAEAKQKRPSSHAAGRPAPPAPRTPTTHTTTHTTTPPTTSTTDETHQRHRTELALLAWPEAAGTTPEQREALELAVRHHLAPHEVAAVLGMDLAATRELLASAACEVERTRAALAVVETGTCAGVARLTGDNRYVLSSALRRELVRHVDDCPRCRRTAERAVPGRWPGTNVTPAELPVLEAPRTALHGTPAHTSRARGSAPRFDRRGFPMDPKDRAARRDRLRARAVTTTVVATVVAAPVLALWAAYRGTPVVEGEEGRSASASETQDPDGLEGESAGGHYGYENAGNASTTPGTGFGKNGDADVSVEVVGVPGAAGKGAGHLGVTAGHDGDTTLVTLTATGDAPVRWSVSVGASWLYLSQSSGTLHPGEAVTVRVYVDHLREPSGHWSARVAVSPAGAVVTIRGYGPAPTPSRPGPRPSTPDDTTSPSHPGQNPDPDPEPDPSTSQPTDPDPDPTPTDDPPPTSPDPDPSTNEPSPTGGTGGSSPPPSNSDSGAPSPS</sequence>
<comment type="caution">
    <text evidence="3">The sequence shown here is derived from an EMBL/GenBank/DDBJ whole genome shotgun (WGS) entry which is preliminary data.</text>
</comment>
<feature type="compositionally biased region" description="Pro residues" evidence="1">
    <location>
        <begin position="515"/>
        <end position="526"/>
    </location>
</feature>
<dbReference type="Pfam" id="PF19190">
    <property type="entry name" value="BACON_2"/>
    <property type="match status" value="1"/>
</dbReference>
<dbReference type="InterPro" id="IPR024361">
    <property type="entry name" value="BACON"/>
</dbReference>
<accession>A0A6B3QL84</accession>
<protein>
    <recommendedName>
        <fullName evidence="2">BACON domain-containing protein</fullName>
    </recommendedName>
</protein>
<feature type="compositionally biased region" description="Basic and acidic residues" evidence="1">
    <location>
        <begin position="308"/>
        <end position="325"/>
    </location>
</feature>
<gene>
    <name evidence="3" type="ORF">GUR47_18710</name>
</gene>
<dbReference type="RefSeq" id="WP_164459436.1">
    <property type="nucleotide sequence ID" value="NZ_JAAIFS010000004.1"/>
</dbReference>
<organism evidence="3">
    <name type="scientific">Streptomyces tendae</name>
    <dbReference type="NCBI Taxonomy" id="1932"/>
    <lineage>
        <taxon>Bacteria</taxon>
        <taxon>Bacillati</taxon>
        <taxon>Actinomycetota</taxon>
        <taxon>Actinomycetes</taxon>
        <taxon>Kitasatosporales</taxon>
        <taxon>Streptomycetaceae</taxon>
        <taxon>Streptomyces</taxon>
    </lineage>
</organism>
<feature type="compositionally biased region" description="Low complexity" evidence="1">
    <location>
        <begin position="528"/>
        <end position="541"/>
    </location>
</feature>
<name>A0A6B3QL84_STRTE</name>
<feature type="region of interest" description="Disordered" evidence="1">
    <location>
        <begin position="110"/>
        <end position="154"/>
    </location>
</feature>
<feature type="region of interest" description="Disordered" evidence="1">
    <location>
        <begin position="359"/>
        <end position="406"/>
    </location>
</feature>
<dbReference type="EMBL" id="JAAIFS010000004">
    <property type="protein sequence ID" value="NEV88692.1"/>
    <property type="molecule type" value="Genomic_DNA"/>
</dbReference>
<feature type="region of interest" description="Disordered" evidence="1">
    <location>
        <begin position="509"/>
        <end position="605"/>
    </location>
</feature>
<dbReference type="AlphaFoldDB" id="A0A6B3QL84"/>
<evidence type="ECO:0000259" key="2">
    <source>
        <dbReference type="Pfam" id="PF19190"/>
    </source>
</evidence>
<feature type="compositionally biased region" description="Pro residues" evidence="1">
    <location>
        <begin position="560"/>
        <end position="575"/>
    </location>
</feature>
<evidence type="ECO:0000256" key="1">
    <source>
        <dbReference type="SAM" id="MobiDB-lite"/>
    </source>
</evidence>
<proteinExistence type="predicted"/>
<evidence type="ECO:0000313" key="3">
    <source>
        <dbReference type="EMBL" id="NEV88692.1"/>
    </source>
</evidence>